<dbReference type="PANTHER" id="PTHR11735">
    <property type="entry name" value="TRNA N6-ADENOSINE THREONYLCARBAMOYLTRANSFERASE"/>
    <property type="match status" value="1"/>
</dbReference>
<dbReference type="NCBIfam" id="TIGR03725">
    <property type="entry name" value="T6A_YeaZ"/>
    <property type="match status" value="1"/>
</dbReference>
<dbReference type="GO" id="GO:0005829">
    <property type="term" value="C:cytosol"/>
    <property type="evidence" value="ECO:0007669"/>
    <property type="project" value="TreeGrafter"/>
</dbReference>
<evidence type="ECO:0000313" key="4">
    <source>
        <dbReference type="Proteomes" id="UP000006383"/>
    </source>
</evidence>
<evidence type="ECO:0000256" key="1">
    <source>
        <dbReference type="SAM" id="MobiDB-lite"/>
    </source>
</evidence>
<dbReference type="GO" id="GO:0002949">
    <property type="term" value="P:tRNA threonylcarbamoyladenosine modification"/>
    <property type="evidence" value="ECO:0007669"/>
    <property type="project" value="InterPro"/>
</dbReference>
<keyword evidence="4" id="KW-1185">Reference proteome</keyword>
<dbReference type="CDD" id="cd24032">
    <property type="entry name" value="ASKHA_NBD_TsaB"/>
    <property type="match status" value="1"/>
</dbReference>
<dbReference type="AlphaFoldDB" id="A0A0H3ASA4"/>
<dbReference type="InterPro" id="IPR000905">
    <property type="entry name" value="Gcp-like_dom"/>
</dbReference>
<dbReference type="Proteomes" id="UP000006383">
    <property type="component" value="Chromosome I"/>
</dbReference>
<organism evidence="3 4">
    <name type="scientific">Brucella ovis (strain ATCC 25840 / 63/290 / NCTC 10512)</name>
    <dbReference type="NCBI Taxonomy" id="444178"/>
    <lineage>
        <taxon>Bacteria</taxon>
        <taxon>Pseudomonadati</taxon>
        <taxon>Pseudomonadota</taxon>
        <taxon>Alphaproteobacteria</taxon>
        <taxon>Hyphomicrobiales</taxon>
        <taxon>Brucellaceae</taxon>
        <taxon>Brucella/Ochrobactrum group</taxon>
        <taxon>Brucella</taxon>
    </lineage>
</organism>
<protein>
    <submittedName>
        <fullName evidence="3">Protease</fullName>
    </submittedName>
</protein>
<dbReference type="Gene3D" id="3.30.420.40">
    <property type="match status" value="2"/>
</dbReference>
<dbReference type="InterPro" id="IPR043129">
    <property type="entry name" value="ATPase_NBD"/>
</dbReference>
<dbReference type="PANTHER" id="PTHR11735:SF11">
    <property type="entry name" value="TRNA THREONYLCARBAMOYLADENOSINE BIOSYNTHESIS PROTEIN TSAB"/>
    <property type="match status" value="1"/>
</dbReference>
<dbReference type="HOGENOM" id="CLU_064886_3_0_5"/>
<feature type="region of interest" description="Disordered" evidence="1">
    <location>
        <begin position="242"/>
        <end position="261"/>
    </location>
</feature>
<evidence type="ECO:0000313" key="3">
    <source>
        <dbReference type="EMBL" id="ABQ61573.1"/>
    </source>
</evidence>
<dbReference type="KEGG" id="bov:BOV_2063"/>
<name>A0A0H3ASA4_BRUO2</name>
<dbReference type="SUPFAM" id="SSF53067">
    <property type="entry name" value="Actin-like ATPase domain"/>
    <property type="match status" value="2"/>
</dbReference>
<proteinExistence type="predicted"/>
<evidence type="ECO:0000259" key="2">
    <source>
        <dbReference type="Pfam" id="PF00814"/>
    </source>
</evidence>
<reference evidence="4" key="1">
    <citation type="journal article" date="2009" name="PLoS ONE">
        <title>Genome degradation in Brucella ovis corresponds with narrowing of its host range and tissue tropism.</title>
        <authorList>
            <person name="Tsolis R.M."/>
            <person name="Seshadri R."/>
            <person name="Santos R.L."/>
            <person name="Sangari F.J."/>
            <person name="Lobo J.M."/>
            <person name="de Jong M.F."/>
            <person name="Ren Q."/>
            <person name="Myers G."/>
            <person name="Brinkac L.M."/>
            <person name="Nelson W.C."/>
            <person name="Deboy R.T."/>
            <person name="Angiuoli S."/>
            <person name="Khouri H."/>
            <person name="Dimitrov G."/>
            <person name="Robinson J.R."/>
            <person name="Mulligan S."/>
            <person name="Walker R.L."/>
            <person name="Elzer P.E."/>
            <person name="Hassan K.A."/>
            <person name="Paulsen I.T."/>
        </authorList>
    </citation>
    <scope>NUCLEOTIDE SEQUENCE [LARGE SCALE GENOMIC DNA]</scope>
    <source>
        <strain evidence="4">ATCC 25840 / 63/290 / NCTC 10512</strain>
    </source>
</reference>
<sequence length="261" mass="27143">MVPPVKAKIAANALFDHVPACRGVISDLPGWIMKILALDTAASWCAAAVYDSDSGAMLAYVSENIGKGHAEVLMDYVGQAMREAQIPLREIERIAINIGPGSFTGVRIGVSAARGFALALGVPAIGITAFEALAAEIQAQMPEKPVLVLLDAHRGEIYAQGFDAKGVAQSAPLVVSREEAEKLAAAQAENTVLTGSAAPSINEALGGRFALVLPEPTAPIGTYARLAGLRAPGDAPKPLYMRGPDAKPQLGFALPRRQGGE</sequence>
<keyword evidence="3" id="KW-0645">Protease</keyword>
<dbReference type="InterPro" id="IPR022496">
    <property type="entry name" value="T6A_TsaB"/>
</dbReference>
<dbReference type="GO" id="GO:0008233">
    <property type="term" value="F:peptidase activity"/>
    <property type="evidence" value="ECO:0007669"/>
    <property type="project" value="UniProtKB-KW"/>
</dbReference>
<dbReference type="Pfam" id="PF00814">
    <property type="entry name" value="TsaD"/>
    <property type="match status" value="1"/>
</dbReference>
<accession>A0A0H3ASA4</accession>
<gene>
    <name evidence="3" type="ordered locus">BOV_2063</name>
</gene>
<dbReference type="GO" id="GO:0006508">
    <property type="term" value="P:proteolysis"/>
    <property type="evidence" value="ECO:0007669"/>
    <property type="project" value="UniProtKB-KW"/>
</dbReference>
<feature type="domain" description="Gcp-like" evidence="2">
    <location>
        <begin position="66"/>
        <end position="160"/>
    </location>
</feature>
<dbReference type="EMBL" id="CP000708">
    <property type="protein sequence ID" value="ABQ61573.1"/>
    <property type="molecule type" value="Genomic_DNA"/>
</dbReference>
<keyword evidence="3" id="KW-0378">Hydrolase</keyword>